<evidence type="ECO:0000313" key="4">
    <source>
        <dbReference type="Proteomes" id="UP000601522"/>
    </source>
</evidence>
<evidence type="ECO:0000256" key="2">
    <source>
        <dbReference type="SAM" id="SignalP"/>
    </source>
</evidence>
<proteinExistence type="predicted"/>
<keyword evidence="2" id="KW-0732">Signal</keyword>
<dbReference type="Pfam" id="PF09580">
    <property type="entry name" value="Spore_YhcN_YlaJ"/>
    <property type="match status" value="1"/>
</dbReference>
<keyword evidence="3" id="KW-0449">Lipoprotein</keyword>
<name>A0A926F2B9_9FIRM</name>
<accession>A0A926F2B9</accession>
<organism evidence="3 4">
    <name type="scientific">Wansuia hejianensis</name>
    <dbReference type="NCBI Taxonomy" id="2763667"/>
    <lineage>
        <taxon>Bacteria</taxon>
        <taxon>Bacillati</taxon>
        <taxon>Bacillota</taxon>
        <taxon>Clostridia</taxon>
        <taxon>Lachnospirales</taxon>
        <taxon>Lachnospiraceae</taxon>
        <taxon>Wansuia</taxon>
    </lineage>
</organism>
<dbReference type="AlphaFoldDB" id="A0A926F2B9"/>
<protein>
    <submittedName>
        <fullName evidence="3">YhcN/YlaJ family sporulation lipoprotein</fullName>
    </submittedName>
</protein>
<dbReference type="InterPro" id="IPR019076">
    <property type="entry name" value="Spore_lipoprot_YhcN/YlaJ-like"/>
</dbReference>
<keyword evidence="4" id="KW-1185">Reference proteome</keyword>
<dbReference type="PROSITE" id="PS51257">
    <property type="entry name" value="PROKAR_LIPOPROTEIN"/>
    <property type="match status" value="1"/>
</dbReference>
<gene>
    <name evidence="3" type="ORF">H8689_05875</name>
</gene>
<feature type="compositionally biased region" description="Low complexity" evidence="1">
    <location>
        <begin position="47"/>
        <end position="66"/>
    </location>
</feature>
<dbReference type="Proteomes" id="UP000601522">
    <property type="component" value="Unassembled WGS sequence"/>
</dbReference>
<reference evidence="3 4" key="1">
    <citation type="submission" date="2020-08" db="EMBL/GenBank/DDBJ databases">
        <title>Genome public.</title>
        <authorList>
            <person name="Liu C."/>
            <person name="Sun Q."/>
        </authorList>
    </citation>
    <scope>NUCLEOTIDE SEQUENCE [LARGE SCALE GENOMIC DNA]</scope>
    <source>
        <strain evidence="3 4">NSJ-26</strain>
    </source>
</reference>
<dbReference type="RefSeq" id="WP_249323496.1">
    <property type="nucleotide sequence ID" value="NZ_JACRTK010000002.1"/>
</dbReference>
<feature type="region of interest" description="Disordered" evidence="1">
    <location>
        <begin position="26"/>
        <end position="66"/>
    </location>
</feature>
<sequence>MKAKKFNLIVLGLILVLVLGACTPNDTNVNDRNRNLSNQTRVRDNRNNTGTNTNNKNDLIGQNNTDNNDWNGNNMLDNNLNDNLDNDLNNGMTRPNNLSNNLVGKNVNANDLARKISDLPEVDKASVVVTNDTVLVGANLRGNTQGTMTTDLRKKIENIVRDTNTNFSNISITTDPDLYDRIQTMSDNIGNGNPIEGFAEEIRDIIRNITPGTPNVR</sequence>
<feature type="signal peptide" evidence="2">
    <location>
        <begin position="1"/>
        <end position="21"/>
    </location>
</feature>
<feature type="chain" id="PRO_5039665514" evidence="2">
    <location>
        <begin position="22"/>
        <end position="217"/>
    </location>
</feature>
<dbReference type="EMBL" id="JACRTK010000002">
    <property type="protein sequence ID" value="MBC8590659.1"/>
    <property type="molecule type" value="Genomic_DNA"/>
</dbReference>
<evidence type="ECO:0000313" key="3">
    <source>
        <dbReference type="EMBL" id="MBC8590659.1"/>
    </source>
</evidence>
<evidence type="ECO:0000256" key="1">
    <source>
        <dbReference type="SAM" id="MobiDB-lite"/>
    </source>
</evidence>
<comment type="caution">
    <text evidence="3">The sequence shown here is derived from an EMBL/GenBank/DDBJ whole genome shotgun (WGS) entry which is preliminary data.</text>
</comment>